<evidence type="ECO:0000313" key="2">
    <source>
        <dbReference type="Proteomes" id="UP000004057"/>
    </source>
</evidence>
<sequence>MKWLLTLFSVFVLGFGSSLGVVSCTVRAKHEPDDNDELEHNQDLEILNQIKKEAKQTLSTWWQTKTMIDIIKDYPDQISLFEELVAELKTKNDGLLTLTSTAISKYRFLNQLLVGFKAEFNNLNQHLQDRYSNYYVDIMPLFLGENDISFNLYNINFDKIAKLLEDTPQAVLGITVQVNIPYEVRFKGIPSQDNIQGLITTTNDSEVLNNIQDKIENYFVNFLDTIFKAKNYRIISEQFNMNKDIVWPIIEKELNDRNISFKHHIKFVIPGIESALNYYTNISMPTVQTVLNWAGEGYDPEQLTWQNFLSFYKKQIIDNWNIQVEDGYYILKELKWFIPQNFMIENLPFKNNLFKINLKEKSYFTILKTQFDQQLEEFAKVTMGLWHYYQLETYKNFNLVFKLKQNVFNNLLSYIDKNKYVRYIDIFDFLLSTYQSSLQNSKHLKWGAGYLKISPINFIKNQKSLIMEIKNDEKNDNSSFIFGCFGLAYSFWRSVSVLENTGQKIEFKVI</sequence>
<name>A0AAI9T398_SPIME</name>
<dbReference type="AlphaFoldDB" id="A0AAI9T398"/>
<evidence type="ECO:0000313" key="1">
    <source>
        <dbReference type="EMBL" id="KAI92667.1"/>
    </source>
</evidence>
<organism evidence="1 2">
    <name type="scientific">Spiroplasma melliferum KC3</name>
    <dbReference type="NCBI Taxonomy" id="570509"/>
    <lineage>
        <taxon>Bacteria</taxon>
        <taxon>Bacillati</taxon>
        <taxon>Mycoplasmatota</taxon>
        <taxon>Mollicutes</taxon>
        <taxon>Entomoplasmatales</taxon>
        <taxon>Spiroplasmataceae</taxon>
        <taxon>Spiroplasma</taxon>
    </lineage>
</organism>
<dbReference type="PROSITE" id="PS51257">
    <property type="entry name" value="PROKAR_LIPOPROTEIN"/>
    <property type="match status" value="1"/>
</dbReference>
<proteinExistence type="predicted"/>
<comment type="caution">
    <text evidence="1">The sequence shown here is derived from an EMBL/GenBank/DDBJ whole genome shotgun (WGS) entry which is preliminary data.</text>
</comment>
<evidence type="ECO:0008006" key="3">
    <source>
        <dbReference type="Google" id="ProtNLM"/>
    </source>
</evidence>
<dbReference type="Proteomes" id="UP000004057">
    <property type="component" value="Unassembled WGS sequence"/>
</dbReference>
<accession>A0AAI9T398</accession>
<protein>
    <recommendedName>
        <fullName evidence="3">Lipoprotein</fullName>
    </recommendedName>
</protein>
<dbReference type="RefSeq" id="WP_004027757.1">
    <property type="nucleotide sequence ID" value="NZ_AGBZ02000001.1"/>
</dbReference>
<gene>
    <name evidence="1" type="ORF">SPM_001095</name>
</gene>
<reference evidence="1 2" key="1">
    <citation type="journal article" date="2012" name="J. Proteome Res.">
        <title>Application of Spiroplasma melliferum proteogenomic profiling for the discovery of virulence factors and pathogenicity mechanisms in host-associated spiroplasmas.</title>
        <authorList>
            <person name="Alexeev D."/>
            <person name="Kostrjukova E."/>
            <person name="Aliper A."/>
            <person name="Popenko A."/>
            <person name="Bazaleev N."/>
            <person name="Tyakht A."/>
            <person name="Selezneva O."/>
            <person name="Akopian T."/>
            <person name="Prichodko E."/>
            <person name="Kondratov I."/>
            <person name="Chukin M."/>
            <person name="Demina I."/>
            <person name="Galyamina M."/>
            <person name="Kamashev D."/>
            <person name="Vanyushkina A."/>
            <person name="Ladygina V."/>
            <person name="Levitskii S."/>
            <person name="Lazarev V."/>
            <person name="Govorun V."/>
        </authorList>
    </citation>
    <scope>NUCLEOTIDE SEQUENCE [LARGE SCALE GENOMIC DNA]</scope>
    <source>
        <strain evidence="1 2">KC3</strain>
    </source>
</reference>
<dbReference type="EMBL" id="AGBZ02000001">
    <property type="protein sequence ID" value="KAI92667.1"/>
    <property type="molecule type" value="Genomic_DNA"/>
</dbReference>